<sequence>MDLQRFSDPSLVLGYGAPRFAAQQGPGSLRLTVLSREENVDLAPYRTRHVTGIDHRCIGQGN</sequence>
<evidence type="ECO:0000313" key="1">
    <source>
        <dbReference type="EMBL" id="MEC7057522.1"/>
    </source>
</evidence>
<gene>
    <name evidence="1" type="ORF">RFN57_35345</name>
</gene>
<dbReference type="EMBL" id="JAYXNZ010000002">
    <property type="protein sequence ID" value="MEC7057522.1"/>
    <property type="molecule type" value="Genomic_DNA"/>
</dbReference>
<dbReference type="Proteomes" id="UP001353952">
    <property type="component" value="Unassembled WGS sequence"/>
</dbReference>
<dbReference type="RefSeq" id="WP_191845270.1">
    <property type="nucleotide sequence ID" value="NZ_BMUO01000001.1"/>
</dbReference>
<proteinExistence type="predicted"/>
<accession>A0ABU6M7I0</accession>
<name>A0ABU6M7I0_9ACTN</name>
<reference evidence="1 2" key="1">
    <citation type="submission" date="2024-01" db="EMBL/GenBank/DDBJ databases">
        <title>Genome analysis.</title>
        <authorList>
            <person name="Zhang K."/>
        </authorList>
    </citation>
    <scope>NUCLEOTIDE SEQUENCE [LARGE SCALE GENOMIC DNA]</scope>
    <source>
        <strain evidence="1 2">CGMCC 4.1753</strain>
    </source>
</reference>
<keyword evidence="2" id="KW-1185">Reference proteome</keyword>
<protein>
    <submittedName>
        <fullName evidence="1">Uncharacterized protein</fullName>
    </submittedName>
</protein>
<evidence type="ECO:0000313" key="2">
    <source>
        <dbReference type="Proteomes" id="UP001353952"/>
    </source>
</evidence>
<comment type="caution">
    <text evidence="1">The sequence shown here is derived from an EMBL/GenBank/DDBJ whole genome shotgun (WGS) entry which is preliminary data.</text>
</comment>
<organism evidence="1 2">
    <name type="scientific">Streptomyces violaceochromogenes</name>
    <dbReference type="NCBI Taxonomy" id="67377"/>
    <lineage>
        <taxon>Bacteria</taxon>
        <taxon>Bacillati</taxon>
        <taxon>Actinomycetota</taxon>
        <taxon>Actinomycetes</taxon>
        <taxon>Kitasatosporales</taxon>
        <taxon>Streptomycetaceae</taxon>
        <taxon>Streptomyces</taxon>
    </lineage>
</organism>